<accession>A0ABR1KKD3</accession>
<dbReference type="EMBL" id="JBBPHU010000006">
    <property type="protein sequence ID" value="KAK7516547.1"/>
    <property type="molecule type" value="Genomic_DNA"/>
</dbReference>
<comment type="caution">
    <text evidence="1">The sequence shown here is derived from an EMBL/GenBank/DDBJ whole genome shotgun (WGS) entry which is preliminary data.</text>
</comment>
<name>A0ABR1KKD3_9PEZI</name>
<dbReference type="Proteomes" id="UP001363622">
    <property type="component" value="Unassembled WGS sequence"/>
</dbReference>
<dbReference type="PANTHER" id="PTHR39217">
    <property type="match status" value="1"/>
</dbReference>
<proteinExistence type="predicted"/>
<protein>
    <recommendedName>
        <fullName evidence="3">ATP-grasp domain-containing protein</fullName>
    </recommendedName>
</protein>
<evidence type="ECO:0000313" key="1">
    <source>
        <dbReference type="EMBL" id="KAK7516547.1"/>
    </source>
</evidence>
<evidence type="ECO:0000313" key="2">
    <source>
        <dbReference type="Proteomes" id="UP001363622"/>
    </source>
</evidence>
<sequence length="490" mass="52568">MLLAINSPPQSHLIPSRSRQHEHQFNRDIKVHTSSLVVIWAVLAQCRTSPILCSTESENLMSGRLPLEETGTIPLESGVSGLLVIFLQLEYLDISELEQQIIKTAIKMGSLPPSTTTSKVLFIIAGPPTASVETATPTIIEHWTAKMESYLKTPITHLRESGSNTTVTITSLLSPTVTPAYLAAQTHIIFLGVDSYHAYLQPFMRLLTALLPAAQRLNPSLRIHNPPALVAWNANKTYLEALAVAGFAVPRTTFVEPGTGIEELAQHIAEQHPHATKLVLKPSIAASGVGTHLLAAPRALSSADGAALQTIGAAAGTKVAVVANEAGKESGTRAKVMVQEFLPAIQPTAAAGEADERWGEWSFVVIAGKVVQVARKRPVGGEWRVNSAYGGRSEVMAAADPRVPAAGRAVAEELWRWLVGHEKGLKSGGPVEGRTELLYARIDGVLGLDGRFVIMEAELIEPWLWLFEEGPGRAGLDAFVGAILEPEKGV</sequence>
<dbReference type="SUPFAM" id="SSF56059">
    <property type="entry name" value="Glutathione synthetase ATP-binding domain-like"/>
    <property type="match status" value="1"/>
</dbReference>
<keyword evidence="2" id="KW-1185">Reference proteome</keyword>
<organism evidence="1 2">
    <name type="scientific">Phyllosticta citriasiana</name>
    <dbReference type="NCBI Taxonomy" id="595635"/>
    <lineage>
        <taxon>Eukaryota</taxon>
        <taxon>Fungi</taxon>
        <taxon>Dikarya</taxon>
        <taxon>Ascomycota</taxon>
        <taxon>Pezizomycotina</taxon>
        <taxon>Dothideomycetes</taxon>
        <taxon>Dothideomycetes incertae sedis</taxon>
        <taxon>Botryosphaeriales</taxon>
        <taxon>Phyllostictaceae</taxon>
        <taxon>Phyllosticta</taxon>
    </lineage>
</organism>
<dbReference type="InterPro" id="IPR053191">
    <property type="entry name" value="DcsG_Biosynth_Enzyme"/>
</dbReference>
<dbReference type="PANTHER" id="PTHR39217:SF1">
    <property type="entry name" value="GLUTATHIONE SYNTHETASE"/>
    <property type="match status" value="1"/>
</dbReference>
<reference evidence="1 2" key="1">
    <citation type="submission" date="2024-04" db="EMBL/GenBank/DDBJ databases">
        <title>Phyllosticta paracitricarpa is synonymous to the EU quarantine fungus P. citricarpa based on phylogenomic analyses.</title>
        <authorList>
            <consortium name="Lawrence Berkeley National Laboratory"/>
            <person name="Van Ingen-Buijs V.A."/>
            <person name="Van Westerhoven A.C."/>
            <person name="Haridas S."/>
            <person name="Skiadas P."/>
            <person name="Martin F."/>
            <person name="Groenewald J.Z."/>
            <person name="Crous P.W."/>
            <person name="Seidl M.F."/>
        </authorList>
    </citation>
    <scope>NUCLEOTIDE SEQUENCE [LARGE SCALE GENOMIC DNA]</scope>
    <source>
        <strain evidence="1 2">CBS 123371</strain>
    </source>
</reference>
<gene>
    <name evidence="1" type="ORF">IWZ03DRAFT_378380</name>
</gene>
<evidence type="ECO:0008006" key="3">
    <source>
        <dbReference type="Google" id="ProtNLM"/>
    </source>
</evidence>